<proteinExistence type="predicted"/>
<dbReference type="InterPro" id="IPR043749">
    <property type="entry name" value="DUF5694"/>
</dbReference>
<protein>
    <recommendedName>
        <fullName evidence="4">TraB/GumN family protein</fullName>
    </recommendedName>
</protein>
<reference evidence="2 3" key="2">
    <citation type="submission" date="2019-06" db="EMBL/GenBank/DDBJ databases">
        <authorList>
            <person name="Seo Y."/>
        </authorList>
    </citation>
    <scope>NUCLEOTIDE SEQUENCE [LARGE SCALE GENOMIC DNA]</scope>
    <source>
        <strain evidence="2 3">MaA-Y11</strain>
    </source>
</reference>
<sequence>MKRIVLLMLLVASTGLMAQTKKKQILLVGSFHFENPGYDVAKVNTFDVMTPKSQKELETITNRIKKFGPDKIFVEWDHTKQDELDQFYAQTPDSLLKKMADERVQLALRTAKKLNHKKMYAIDYLDTTFPYNMLLLGMEQAGQTALIERSSKMMKDIETNTNKKIATYSLTDLILSLNTPEYANSDIQWYVGLANKAGKTDNFIGAFLVSEWYKRNLYMFSLVQKLTESQDSKVMVLLGAGHISMFREIVKYDPEFEIVELKDVLK</sequence>
<accession>A0A501QD87</accession>
<name>A0A501QD87_9FLAO</name>
<dbReference type="Pfam" id="PF18950">
    <property type="entry name" value="DUF5694"/>
    <property type="match status" value="1"/>
</dbReference>
<organism evidence="2 3">
    <name type="scientific">Flavobacterium microcysteis</name>
    <dbReference type="NCBI Taxonomy" id="2596891"/>
    <lineage>
        <taxon>Bacteria</taxon>
        <taxon>Pseudomonadati</taxon>
        <taxon>Bacteroidota</taxon>
        <taxon>Flavobacteriia</taxon>
        <taxon>Flavobacteriales</taxon>
        <taxon>Flavobacteriaceae</taxon>
        <taxon>Flavobacterium</taxon>
    </lineage>
</organism>
<dbReference type="Proteomes" id="UP000319175">
    <property type="component" value="Unassembled WGS sequence"/>
</dbReference>
<evidence type="ECO:0000256" key="1">
    <source>
        <dbReference type="SAM" id="SignalP"/>
    </source>
</evidence>
<keyword evidence="1" id="KW-0732">Signal</keyword>
<comment type="caution">
    <text evidence="2">The sequence shown here is derived from an EMBL/GenBank/DDBJ whole genome shotgun (WGS) entry which is preliminary data.</text>
</comment>
<evidence type="ECO:0008006" key="4">
    <source>
        <dbReference type="Google" id="ProtNLM"/>
    </source>
</evidence>
<evidence type="ECO:0000313" key="3">
    <source>
        <dbReference type="Proteomes" id="UP000319175"/>
    </source>
</evidence>
<dbReference type="OrthoDB" id="7055505at2"/>
<dbReference type="RefSeq" id="WP_140000532.1">
    <property type="nucleotide sequence ID" value="NZ_VFJE01000053.1"/>
</dbReference>
<evidence type="ECO:0000313" key="2">
    <source>
        <dbReference type="EMBL" id="TPD69926.1"/>
    </source>
</evidence>
<feature type="signal peptide" evidence="1">
    <location>
        <begin position="1"/>
        <end position="18"/>
    </location>
</feature>
<keyword evidence="3" id="KW-1185">Reference proteome</keyword>
<feature type="chain" id="PRO_5021441393" description="TraB/GumN family protein" evidence="1">
    <location>
        <begin position="19"/>
        <end position="266"/>
    </location>
</feature>
<reference evidence="2 3" key="1">
    <citation type="submission" date="2019-06" db="EMBL/GenBank/DDBJ databases">
        <title>Flavobacterium sp. MaA-Y11 from geoumgang.</title>
        <authorList>
            <person name="Jeong S."/>
        </authorList>
    </citation>
    <scope>NUCLEOTIDE SEQUENCE [LARGE SCALE GENOMIC DNA]</scope>
    <source>
        <strain evidence="2 3">MaA-Y11</strain>
    </source>
</reference>
<gene>
    <name evidence="2" type="ORF">FJA49_08445</name>
</gene>
<dbReference type="EMBL" id="VFJE01000053">
    <property type="protein sequence ID" value="TPD69926.1"/>
    <property type="molecule type" value="Genomic_DNA"/>
</dbReference>
<dbReference type="AlphaFoldDB" id="A0A501QD87"/>